<organism evidence="2 3">
    <name type="scientific">Candidatus Scatousia excrementigallinarum</name>
    <dbReference type="NCBI Taxonomy" id="2840935"/>
    <lineage>
        <taxon>Bacteria</taxon>
        <taxon>Candidatus Scatousia</taxon>
    </lineage>
</organism>
<dbReference type="GO" id="GO:0003677">
    <property type="term" value="F:DNA binding"/>
    <property type="evidence" value="ECO:0007669"/>
    <property type="project" value="InterPro"/>
</dbReference>
<dbReference type="Pfam" id="PF13443">
    <property type="entry name" value="HTH_26"/>
    <property type="match status" value="1"/>
</dbReference>
<dbReference type="InterPro" id="IPR010982">
    <property type="entry name" value="Lambda_DNA-bd_dom_sf"/>
</dbReference>
<reference evidence="2" key="2">
    <citation type="journal article" date="2021" name="PeerJ">
        <title>Extensive microbial diversity within the chicken gut microbiome revealed by metagenomics and culture.</title>
        <authorList>
            <person name="Gilroy R."/>
            <person name="Ravi A."/>
            <person name="Getino M."/>
            <person name="Pursley I."/>
            <person name="Horton D.L."/>
            <person name="Alikhan N.F."/>
            <person name="Baker D."/>
            <person name="Gharbi K."/>
            <person name="Hall N."/>
            <person name="Watson M."/>
            <person name="Adriaenssens E.M."/>
            <person name="Foster-Nyarko E."/>
            <person name="Jarju S."/>
            <person name="Secka A."/>
            <person name="Antonio M."/>
            <person name="Oren A."/>
            <person name="Chaudhuri R.R."/>
            <person name="La Ragione R."/>
            <person name="Hildebrand F."/>
            <person name="Pallen M.J."/>
        </authorList>
    </citation>
    <scope>NUCLEOTIDE SEQUENCE</scope>
    <source>
        <strain evidence="2">6276</strain>
    </source>
</reference>
<sequence>MVTSEQIRVLCVRSGVSLSELARRIDQTPQNFNAKLKRNTLTQKELYQIANALGAKYEQYFILPNGEKVQ</sequence>
<dbReference type="Proteomes" id="UP000823928">
    <property type="component" value="Unassembled WGS sequence"/>
</dbReference>
<protein>
    <submittedName>
        <fullName evidence="2">XRE family transcriptional regulator</fullName>
    </submittedName>
</protein>
<name>A0A9D1JP82_9BACT</name>
<evidence type="ECO:0000259" key="1">
    <source>
        <dbReference type="Pfam" id="PF13443"/>
    </source>
</evidence>
<comment type="caution">
    <text evidence="2">The sequence shown here is derived from an EMBL/GenBank/DDBJ whole genome shotgun (WGS) entry which is preliminary data.</text>
</comment>
<feature type="domain" description="HTH cro/C1-type" evidence="1">
    <location>
        <begin position="7"/>
        <end position="56"/>
    </location>
</feature>
<gene>
    <name evidence="2" type="ORF">IAC10_14455</name>
</gene>
<evidence type="ECO:0000313" key="3">
    <source>
        <dbReference type="Proteomes" id="UP000823928"/>
    </source>
</evidence>
<dbReference type="InterPro" id="IPR001387">
    <property type="entry name" value="Cro/C1-type_HTH"/>
</dbReference>
<dbReference type="SUPFAM" id="SSF47413">
    <property type="entry name" value="lambda repressor-like DNA-binding domains"/>
    <property type="match status" value="1"/>
</dbReference>
<dbReference type="AlphaFoldDB" id="A0A9D1JP82"/>
<reference evidence="2" key="1">
    <citation type="submission" date="2020-10" db="EMBL/GenBank/DDBJ databases">
        <authorList>
            <person name="Gilroy R."/>
        </authorList>
    </citation>
    <scope>NUCLEOTIDE SEQUENCE</scope>
    <source>
        <strain evidence="2">6276</strain>
    </source>
</reference>
<evidence type="ECO:0000313" key="2">
    <source>
        <dbReference type="EMBL" id="HIS37802.1"/>
    </source>
</evidence>
<proteinExistence type="predicted"/>
<dbReference type="EMBL" id="DVIU01000295">
    <property type="protein sequence ID" value="HIS37802.1"/>
    <property type="molecule type" value="Genomic_DNA"/>
</dbReference>
<accession>A0A9D1JP82</accession>